<evidence type="ECO:0000313" key="1">
    <source>
        <dbReference type="EMBL" id="GEP42755.1"/>
    </source>
</evidence>
<dbReference type="AlphaFoldDB" id="A0A512M7Q7"/>
<organism evidence="1 2">
    <name type="scientific">Brevifollis gellanilyticus</name>
    <dbReference type="NCBI Taxonomy" id="748831"/>
    <lineage>
        <taxon>Bacteria</taxon>
        <taxon>Pseudomonadati</taxon>
        <taxon>Verrucomicrobiota</taxon>
        <taxon>Verrucomicrobiia</taxon>
        <taxon>Verrucomicrobiales</taxon>
        <taxon>Verrucomicrobiaceae</taxon>
    </lineage>
</organism>
<gene>
    <name evidence="1" type="ORF">BGE01nite_20460</name>
</gene>
<dbReference type="EMBL" id="BKAG01000012">
    <property type="protein sequence ID" value="GEP42755.1"/>
    <property type="molecule type" value="Genomic_DNA"/>
</dbReference>
<accession>A0A512M7Q7</accession>
<evidence type="ECO:0000313" key="2">
    <source>
        <dbReference type="Proteomes" id="UP000321577"/>
    </source>
</evidence>
<sequence>MISLEACIQRRFQSASWLMSAFQKLVTRLVPASWAASMEAESRRWHACCPCGHARSIWDLGGIRWKGGGHPRTWLPCPACGQRTWHTVRLLDAEK</sequence>
<dbReference type="Proteomes" id="UP000321577">
    <property type="component" value="Unassembled WGS sequence"/>
</dbReference>
<comment type="caution">
    <text evidence="1">The sequence shown here is derived from an EMBL/GenBank/DDBJ whole genome shotgun (WGS) entry which is preliminary data.</text>
</comment>
<name>A0A512M7Q7_9BACT</name>
<reference evidence="1 2" key="1">
    <citation type="submission" date="2019-07" db="EMBL/GenBank/DDBJ databases">
        <title>Whole genome shotgun sequence of Brevifollis gellanilyticus NBRC 108608.</title>
        <authorList>
            <person name="Hosoyama A."/>
            <person name="Uohara A."/>
            <person name="Ohji S."/>
            <person name="Ichikawa N."/>
        </authorList>
    </citation>
    <scope>NUCLEOTIDE SEQUENCE [LARGE SCALE GENOMIC DNA]</scope>
    <source>
        <strain evidence="1 2">NBRC 108608</strain>
    </source>
</reference>
<proteinExistence type="predicted"/>
<protein>
    <submittedName>
        <fullName evidence="1">Uncharacterized protein</fullName>
    </submittedName>
</protein>
<keyword evidence="2" id="KW-1185">Reference proteome</keyword>